<feature type="binding site" evidence="8">
    <location>
        <position position="131"/>
    </location>
    <ligand>
        <name>Zn(2+)</name>
        <dbReference type="ChEBI" id="CHEBI:29105"/>
    </ligand>
</feature>
<dbReference type="Pfam" id="PF22643">
    <property type="entry name" value="NagA_N"/>
    <property type="match status" value="1"/>
</dbReference>
<dbReference type="InterPro" id="IPR032466">
    <property type="entry name" value="Metal_Hydrolase"/>
</dbReference>
<evidence type="ECO:0000256" key="3">
    <source>
        <dbReference type="ARBA" id="ARBA00022801"/>
    </source>
</evidence>
<comment type="similarity">
    <text evidence="1 5">Belongs to the metallo-dependent hydrolases superfamily. NagA family.</text>
</comment>
<dbReference type="PIRSF" id="PIRSF038994">
    <property type="entry name" value="NagA"/>
    <property type="match status" value="1"/>
</dbReference>
<evidence type="ECO:0000256" key="5">
    <source>
        <dbReference type="PIRNR" id="PIRNR038994"/>
    </source>
</evidence>
<accession>A0A916WHD6</accession>
<feature type="active site" description="Proton donor/acceptor" evidence="6">
    <location>
        <position position="277"/>
    </location>
</feature>
<organism evidence="10 11">
    <name type="scientific">Brucella endophytica</name>
    <dbReference type="NCBI Taxonomy" id="1963359"/>
    <lineage>
        <taxon>Bacteria</taxon>
        <taxon>Pseudomonadati</taxon>
        <taxon>Pseudomonadota</taxon>
        <taxon>Alphaproteobacteria</taxon>
        <taxon>Hyphomicrobiales</taxon>
        <taxon>Brucellaceae</taxon>
        <taxon>Brucella/Ochrobactrum group</taxon>
        <taxon>Brucella</taxon>
    </lineage>
</organism>
<dbReference type="AlphaFoldDB" id="A0A916WHD6"/>
<dbReference type="RefSeq" id="WP_188824775.1">
    <property type="nucleotide sequence ID" value="NZ_BMHH01000011.1"/>
</dbReference>
<evidence type="ECO:0000313" key="11">
    <source>
        <dbReference type="Proteomes" id="UP000646478"/>
    </source>
</evidence>
<comment type="caution">
    <text evidence="10">The sequence shown here is derived from an EMBL/GenBank/DDBJ whole genome shotgun (WGS) entry which is preliminary data.</text>
</comment>
<dbReference type="InterPro" id="IPR006680">
    <property type="entry name" value="Amidohydro-rel"/>
</dbReference>
<dbReference type="Pfam" id="PF01979">
    <property type="entry name" value="Amidohydro_1"/>
    <property type="match status" value="1"/>
</dbReference>
<feature type="binding site" evidence="7">
    <location>
        <position position="142"/>
    </location>
    <ligand>
        <name>substrate</name>
    </ligand>
</feature>
<dbReference type="Proteomes" id="UP000646478">
    <property type="component" value="Unassembled WGS sequence"/>
</dbReference>
<evidence type="ECO:0000313" key="10">
    <source>
        <dbReference type="EMBL" id="GGA97806.1"/>
    </source>
</evidence>
<feature type="binding site" evidence="7">
    <location>
        <begin position="310"/>
        <end position="312"/>
    </location>
    <ligand>
        <name>substrate</name>
    </ligand>
</feature>
<reference evidence="10" key="1">
    <citation type="journal article" date="2014" name="Int. J. Syst. Evol. Microbiol.">
        <title>Complete genome sequence of Corynebacterium casei LMG S-19264T (=DSM 44701T), isolated from a smear-ripened cheese.</title>
        <authorList>
            <consortium name="US DOE Joint Genome Institute (JGI-PGF)"/>
            <person name="Walter F."/>
            <person name="Albersmeier A."/>
            <person name="Kalinowski J."/>
            <person name="Ruckert C."/>
        </authorList>
    </citation>
    <scope>NUCLEOTIDE SEQUENCE</scope>
    <source>
        <strain evidence="10">CGMCC 1.15082</strain>
    </source>
</reference>
<feature type="binding site" evidence="7">
    <location>
        <position position="253"/>
    </location>
    <ligand>
        <name>substrate</name>
    </ligand>
</feature>
<evidence type="ECO:0000256" key="4">
    <source>
        <dbReference type="ARBA" id="ARBA00023277"/>
    </source>
</evidence>
<keyword evidence="11" id="KW-1185">Reference proteome</keyword>
<dbReference type="Gene3D" id="3.20.20.140">
    <property type="entry name" value="Metal-dependent hydrolases"/>
    <property type="match status" value="1"/>
</dbReference>
<dbReference type="NCBIfam" id="TIGR00221">
    <property type="entry name" value="nagA"/>
    <property type="match status" value="1"/>
</dbReference>
<dbReference type="GO" id="GO:0006046">
    <property type="term" value="P:N-acetylglucosamine catabolic process"/>
    <property type="evidence" value="ECO:0007669"/>
    <property type="project" value="TreeGrafter"/>
</dbReference>
<feature type="binding site" evidence="7">
    <location>
        <position position="229"/>
    </location>
    <ligand>
        <name>substrate</name>
    </ligand>
</feature>
<evidence type="ECO:0000256" key="7">
    <source>
        <dbReference type="PIRSR" id="PIRSR038994-2"/>
    </source>
</evidence>
<gene>
    <name evidence="10" type="ORF">GCM10011491_27560</name>
</gene>
<reference evidence="10" key="2">
    <citation type="submission" date="2020-09" db="EMBL/GenBank/DDBJ databases">
        <authorList>
            <person name="Sun Q."/>
            <person name="Zhou Y."/>
        </authorList>
    </citation>
    <scope>NUCLEOTIDE SEQUENCE</scope>
    <source>
        <strain evidence="10">CGMCC 1.15082</strain>
    </source>
</reference>
<keyword evidence="4 5" id="KW-0119">Carbohydrate metabolism</keyword>
<evidence type="ECO:0000259" key="9">
    <source>
        <dbReference type="Pfam" id="PF01979"/>
    </source>
</evidence>
<protein>
    <submittedName>
        <fullName evidence="10">N-acetylglucosamine-6-phosphate deacetylase</fullName>
    </submittedName>
</protein>
<dbReference type="PANTHER" id="PTHR11113:SF14">
    <property type="entry name" value="N-ACETYLGLUCOSAMINE-6-PHOSPHATE DEACETYLASE"/>
    <property type="match status" value="1"/>
</dbReference>
<proteinExistence type="inferred from homology"/>
<keyword evidence="2 8" id="KW-0479">Metal-binding</keyword>
<evidence type="ECO:0000256" key="8">
    <source>
        <dbReference type="PIRSR" id="PIRSR038994-3"/>
    </source>
</evidence>
<dbReference type="SUPFAM" id="SSF51556">
    <property type="entry name" value="Metallo-dependent hydrolases"/>
    <property type="match status" value="1"/>
</dbReference>
<dbReference type="SUPFAM" id="SSF51338">
    <property type="entry name" value="Composite domain of metallo-dependent hydrolases"/>
    <property type="match status" value="1"/>
</dbReference>
<dbReference type="Gene3D" id="2.30.40.10">
    <property type="entry name" value="Urease, subunit C, domain 1"/>
    <property type="match status" value="1"/>
</dbReference>
<comment type="cofactor">
    <cofactor evidence="8">
        <name>a divalent metal cation</name>
        <dbReference type="ChEBI" id="CHEBI:60240"/>
    </cofactor>
    <text evidence="8">Binds 1 divalent metal cation per subunit.</text>
</comment>
<feature type="binding site" evidence="7">
    <location>
        <begin position="221"/>
        <end position="222"/>
    </location>
    <ligand>
        <name>substrate</name>
    </ligand>
</feature>
<dbReference type="EMBL" id="BMHH01000011">
    <property type="protein sequence ID" value="GGA97806.1"/>
    <property type="molecule type" value="Genomic_DNA"/>
</dbReference>
<sequence>MSERYALTAPRLFDGEQWHDDAALIVNGGRIEDVVPRGTVPSGLHTVVYEGGMIVPGFIDLQVNGGGGVLLNEHPDVESIRTICAAHAQFGTTGLLPTLITDTPEITAAAIKAGEEAARENVPGFLGLHLEGPHLSVARKGTHHPALIRPMEEADLARLVEARKHLPVLLTTIAPENTTVEQIRALAGAGIIVSLGHSDCSYATAAEAAAAGASMMTHLFNAMSPLGHREPGMVGAALDIGALNVGLIADGFHVDPASMRVALRAKAGPGRIFLVTDAMSTIGTGITEFTLNGRTIHRAGGRLTLNDGTLAGADLDMISAVRFIHETIGLPLAEALRMASLYPAESIGLGGQLGALRPGMRASFLHLSEGLEVERTVIDGKIVFGEPLE</sequence>
<dbReference type="GO" id="GO:0008448">
    <property type="term" value="F:N-acetylglucosamine-6-phosphate deacetylase activity"/>
    <property type="evidence" value="ECO:0007669"/>
    <property type="project" value="InterPro"/>
</dbReference>
<dbReference type="InterPro" id="IPR003764">
    <property type="entry name" value="GlcNAc_6-P_deAcase"/>
</dbReference>
<evidence type="ECO:0000256" key="2">
    <source>
        <dbReference type="ARBA" id="ARBA00022723"/>
    </source>
</evidence>
<dbReference type="PANTHER" id="PTHR11113">
    <property type="entry name" value="N-ACETYLGLUCOSAMINE-6-PHOSPHATE DEACETYLASE"/>
    <property type="match status" value="1"/>
</dbReference>
<evidence type="ECO:0000256" key="6">
    <source>
        <dbReference type="PIRSR" id="PIRSR038994-1"/>
    </source>
</evidence>
<evidence type="ECO:0000256" key="1">
    <source>
        <dbReference type="ARBA" id="ARBA00010716"/>
    </source>
</evidence>
<dbReference type="CDD" id="cd00854">
    <property type="entry name" value="NagA"/>
    <property type="match status" value="1"/>
</dbReference>
<dbReference type="GO" id="GO:0046872">
    <property type="term" value="F:metal ion binding"/>
    <property type="evidence" value="ECO:0007669"/>
    <property type="project" value="UniProtKB-KW"/>
</dbReference>
<keyword evidence="3 5" id="KW-0378">Hydrolase</keyword>
<name>A0A916WHD6_9HYPH</name>
<feature type="domain" description="Amidohydrolase-related" evidence="9">
    <location>
        <begin position="53"/>
        <end position="383"/>
    </location>
</feature>
<feature type="binding site" evidence="8">
    <location>
        <position position="218"/>
    </location>
    <ligand>
        <name>Zn(2+)</name>
        <dbReference type="ChEBI" id="CHEBI:29105"/>
    </ligand>
</feature>
<dbReference type="InterPro" id="IPR011059">
    <property type="entry name" value="Metal-dep_hydrolase_composite"/>
</dbReference>
<feature type="binding site" evidence="8">
    <location>
        <position position="197"/>
    </location>
    <ligand>
        <name>Zn(2+)</name>
        <dbReference type="ChEBI" id="CHEBI:29105"/>
    </ligand>
</feature>